<feature type="DNA-binding region" description="HMG box" evidence="4">
    <location>
        <begin position="503"/>
        <end position="571"/>
    </location>
</feature>
<dbReference type="SMART" id="SM00398">
    <property type="entry name" value="HMG"/>
    <property type="match status" value="1"/>
</dbReference>
<keyword evidence="3" id="KW-0804">Transcription</keyword>
<feature type="region of interest" description="Disordered" evidence="5">
    <location>
        <begin position="396"/>
        <end position="451"/>
    </location>
</feature>
<evidence type="ECO:0000313" key="10">
    <source>
        <dbReference type="RefSeq" id="XP_033570492.1"/>
    </source>
</evidence>
<evidence type="ECO:0000256" key="3">
    <source>
        <dbReference type="ARBA" id="ARBA00023163"/>
    </source>
</evidence>
<dbReference type="Pfam" id="PF00505">
    <property type="entry name" value="HMG_box"/>
    <property type="match status" value="1"/>
</dbReference>
<name>A0A6A6Y4T1_9PEZI</name>
<keyword evidence="6" id="KW-0812">Transmembrane</keyword>
<dbReference type="Gene3D" id="3.40.50.1110">
    <property type="entry name" value="SGNH hydrolase"/>
    <property type="match status" value="1"/>
</dbReference>
<dbReference type="InterPro" id="IPR036514">
    <property type="entry name" value="SGNH_hydro_sf"/>
</dbReference>
<feature type="compositionally biased region" description="Pro residues" evidence="5">
    <location>
        <begin position="612"/>
        <end position="628"/>
    </location>
</feature>
<feature type="compositionally biased region" description="Polar residues" evidence="5">
    <location>
        <begin position="660"/>
        <end position="678"/>
    </location>
</feature>
<feature type="region of interest" description="Disordered" evidence="5">
    <location>
        <begin position="565"/>
        <end position="735"/>
    </location>
</feature>
<dbReference type="RefSeq" id="XP_033570492.1">
    <property type="nucleotide sequence ID" value="XM_033723111.1"/>
</dbReference>
<reference evidence="10" key="3">
    <citation type="submission" date="2025-04" db="UniProtKB">
        <authorList>
            <consortium name="RefSeq"/>
        </authorList>
    </citation>
    <scope>IDENTIFICATION</scope>
    <source>
        <strain evidence="10">CBS 304.34</strain>
    </source>
</reference>
<evidence type="ECO:0000256" key="6">
    <source>
        <dbReference type="SAM" id="Phobius"/>
    </source>
</evidence>
<dbReference type="FunFam" id="1.10.30.10:FF:000041">
    <property type="entry name" value="HMG box family protein"/>
    <property type="match status" value="1"/>
</dbReference>
<dbReference type="AlphaFoldDB" id="A0A6A6Y4T1"/>
<feature type="transmembrane region" description="Helical" evidence="6">
    <location>
        <begin position="7"/>
        <end position="25"/>
    </location>
</feature>
<dbReference type="Proteomes" id="UP000504636">
    <property type="component" value="Unplaced"/>
</dbReference>
<keyword evidence="6" id="KW-1133">Transmembrane helix</keyword>
<dbReference type="SUPFAM" id="SSF47095">
    <property type="entry name" value="HMG-box"/>
    <property type="match status" value="1"/>
</dbReference>
<evidence type="ECO:0000259" key="7">
    <source>
        <dbReference type="PROSITE" id="PS50118"/>
    </source>
</evidence>
<dbReference type="CDD" id="cd01389">
    <property type="entry name" value="HMG-box_ROX1-like"/>
    <property type="match status" value="1"/>
</dbReference>
<evidence type="ECO:0000256" key="1">
    <source>
        <dbReference type="ARBA" id="ARBA00023015"/>
    </source>
</evidence>
<keyword evidence="6" id="KW-0472">Membrane</keyword>
<dbReference type="GO" id="GO:0000122">
    <property type="term" value="P:negative regulation of transcription by RNA polymerase II"/>
    <property type="evidence" value="ECO:0007669"/>
    <property type="project" value="TreeGrafter"/>
</dbReference>
<organism evidence="8">
    <name type="scientific">Mytilinidion resinicola</name>
    <dbReference type="NCBI Taxonomy" id="574789"/>
    <lineage>
        <taxon>Eukaryota</taxon>
        <taxon>Fungi</taxon>
        <taxon>Dikarya</taxon>
        <taxon>Ascomycota</taxon>
        <taxon>Pezizomycotina</taxon>
        <taxon>Dothideomycetes</taxon>
        <taxon>Pleosporomycetidae</taxon>
        <taxon>Mytilinidiales</taxon>
        <taxon>Mytilinidiaceae</taxon>
        <taxon>Mytilinidion</taxon>
    </lineage>
</organism>
<evidence type="ECO:0000256" key="4">
    <source>
        <dbReference type="PROSITE-ProRule" id="PRU00267"/>
    </source>
</evidence>
<proteinExistence type="predicted"/>
<feature type="region of interest" description="Disordered" evidence="5">
    <location>
        <begin position="869"/>
        <end position="906"/>
    </location>
</feature>
<dbReference type="PROSITE" id="PS50118">
    <property type="entry name" value="HMG_BOX_2"/>
    <property type="match status" value="1"/>
</dbReference>
<keyword evidence="2 4" id="KW-0238">DNA-binding</keyword>
<dbReference type="InterPro" id="IPR036910">
    <property type="entry name" value="HMG_box_dom_sf"/>
</dbReference>
<dbReference type="GO" id="GO:0030154">
    <property type="term" value="P:cell differentiation"/>
    <property type="evidence" value="ECO:0007669"/>
    <property type="project" value="TreeGrafter"/>
</dbReference>
<gene>
    <name evidence="8 10" type="ORF">BDZ99DRAFT_491608</name>
</gene>
<dbReference type="Gene3D" id="1.10.30.10">
    <property type="entry name" value="High mobility group box domain"/>
    <property type="match status" value="1"/>
</dbReference>
<dbReference type="EMBL" id="MU003717">
    <property type="protein sequence ID" value="KAF2803528.1"/>
    <property type="molecule type" value="Genomic_DNA"/>
</dbReference>
<feature type="compositionally biased region" description="Polar residues" evidence="5">
    <location>
        <begin position="412"/>
        <end position="424"/>
    </location>
</feature>
<dbReference type="GO" id="GO:0001228">
    <property type="term" value="F:DNA-binding transcription activator activity, RNA polymerase II-specific"/>
    <property type="evidence" value="ECO:0007669"/>
    <property type="project" value="TreeGrafter"/>
</dbReference>
<dbReference type="PANTHER" id="PTHR10270:SF161">
    <property type="entry name" value="SEX-DETERMINING REGION Y PROTEIN"/>
    <property type="match status" value="1"/>
</dbReference>
<feature type="compositionally biased region" description="Polar residues" evidence="5">
    <location>
        <begin position="631"/>
        <end position="649"/>
    </location>
</feature>
<evidence type="ECO:0000256" key="5">
    <source>
        <dbReference type="SAM" id="MobiDB-lite"/>
    </source>
</evidence>
<dbReference type="GeneID" id="54464004"/>
<reference evidence="10" key="2">
    <citation type="submission" date="2020-04" db="EMBL/GenBank/DDBJ databases">
        <authorList>
            <consortium name="NCBI Genome Project"/>
        </authorList>
    </citation>
    <scope>NUCLEOTIDE SEQUENCE</scope>
    <source>
        <strain evidence="10">CBS 304.34</strain>
    </source>
</reference>
<keyword evidence="4" id="KW-0539">Nucleus</keyword>
<dbReference type="InterPro" id="IPR050140">
    <property type="entry name" value="SRY-related_HMG-box_TF-like"/>
</dbReference>
<keyword evidence="1" id="KW-0805">Transcription regulation</keyword>
<keyword evidence="9" id="KW-1185">Reference proteome</keyword>
<dbReference type="GO" id="GO:0000978">
    <property type="term" value="F:RNA polymerase II cis-regulatory region sequence-specific DNA binding"/>
    <property type="evidence" value="ECO:0007669"/>
    <property type="project" value="TreeGrafter"/>
</dbReference>
<feature type="domain" description="HMG box" evidence="7">
    <location>
        <begin position="503"/>
        <end position="571"/>
    </location>
</feature>
<reference evidence="8 10" key="1">
    <citation type="journal article" date="2020" name="Stud. Mycol.">
        <title>101 Dothideomycetes genomes: a test case for predicting lifestyles and emergence of pathogens.</title>
        <authorList>
            <person name="Haridas S."/>
            <person name="Albert R."/>
            <person name="Binder M."/>
            <person name="Bloem J."/>
            <person name="Labutti K."/>
            <person name="Salamov A."/>
            <person name="Andreopoulos B."/>
            <person name="Baker S."/>
            <person name="Barry K."/>
            <person name="Bills G."/>
            <person name="Bluhm B."/>
            <person name="Cannon C."/>
            <person name="Castanera R."/>
            <person name="Culley D."/>
            <person name="Daum C."/>
            <person name="Ezra D."/>
            <person name="Gonzalez J."/>
            <person name="Henrissat B."/>
            <person name="Kuo A."/>
            <person name="Liang C."/>
            <person name="Lipzen A."/>
            <person name="Lutzoni F."/>
            <person name="Magnuson J."/>
            <person name="Mondo S."/>
            <person name="Nolan M."/>
            <person name="Ohm R."/>
            <person name="Pangilinan J."/>
            <person name="Park H.-J."/>
            <person name="Ramirez L."/>
            <person name="Alfaro M."/>
            <person name="Sun H."/>
            <person name="Tritt A."/>
            <person name="Yoshinaga Y."/>
            <person name="Zwiers L.-H."/>
            <person name="Turgeon B."/>
            <person name="Goodwin S."/>
            <person name="Spatafora J."/>
            <person name="Crous P."/>
            <person name="Grigoriev I."/>
        </authorList>
    </citation>
    <scope>NUCLEOTIDE SEQUENCE</scope>
    <source>
        <strain evidence="8 10">CBS 304.34</strain>
    </source>
</reference>
<accession>A0A6A6Y4T1</accession>
<dbReference type="GO" id="GO:0005634">
    <property type="term" value="C:nucleus"/>
    <property type="evidence" value="ECO:0007669"/>
    <property type="project" value="UniProtKB-UniRule"/>
</dbReference>
<dbReference type="PANTHER" id="PTHR10270">
    <property type="entry name" value="SOX TRANSCRIPTION FACTOR"/>
    <property type="match status" value="1"/>
</dbReference>
<protein>
    <recommendedName>
        <fullName evidence="7">HMG box domain-containing protein</fullName>
    </recommendedName>
</protein>
<feature type="compositionally biased region" description="Polar residues" evidence="5">
    <location>
        <begin position="438"/>
        <end position="449"/>
    </location>
</feature>
<dbReference type="OrthoDB" id="6247875at2759"/>
<evidence type="ECO:0000313" key="9">
    <source>
        <dbReference type="Proteomes" id="UP000504636"/>
    </source>
</evidence>
<feature type="compositionally biased region" description="Polar residues" evidence="5">
    <location>
        <begin position="474"/>
        <end position="485"/>
    </location>
</feature>
<dbReference type="InterPro" id="IPR009071">
    <property type="entry name" value="HMG_box_dom"/>
</dbReference>
<sequence>MRFLTRLHAISAMVIVTLFYFGWILPSLHIKTRIQKAWNGHSRQLVVFGDDWSDIGEYRISPPKAASVPVRDEDRGQLWTEVLCKELVCDYIDNFARSSIPGDNSSMGSLVDNDIYANATSSNETSHNLVPDFKTQVQQWINFEKQKRLMPLRHGKGEWTVFTVQFGVWDLLKYASLGRKQATFAIDRSIEELFHNLNTIAEHKSEPIKVVLPVLFDVTFLPRFANLRNDHSAEFAFDQHFAVFLLGYWNAVLSRAATHWTGGEIVMPDVNRILVNEVRARQLYTMGITDASGAGTQKPLFKEVVMPCLSASVPQDEDLQGAMSNRCTEPTGHLFWDDMHLGGTAHTLIGKNAAELVNSNDTVNIDALEKEKNSDSTASVWSGLRKLGRSDFRLKMGTDAHRKNPGNGEKGATSSRRLSKTMLTRSASSPSPSRHSKGTPSPSPQTSPARITRKRAASLLDTANSKARPEEQQHSPPSSRESNGQVRGEFAGHVCLCQPEPKIPRPRNAFILYRQHHQQTVVARHPGLANPEISKVIGEQWQSEPDSVKGEWKALADEEKSRHQALYPDYRYSPRRNGKPGALPENPSGQHTTVDKYRCPRCGGRSIRTPTSPFPTPQPTPLLPPPKQSPNSTSTTRFLPMMNNLSLESPQARRARPGPSNLSSIQVSASPGDTTMYSPLSPDSKRRRYNISGYAPPSARRVESAPYYTSHTRRDSLPPIRQSPPNTAIMPPPRTPRRASVDMTLNNLPAVGHDQSRSVEAMVMSVPYPVKIKVLGKITPPLKTPGLTSPANAVRGAIISVEGDDLEAVKELCLWLEEFLKKDEFQVQPKMFDPPKLPDDEKKEVTFADYLDIIKEWHGKSKEMVEYITTPVASDDTPESSSKGDTNDKEMEDADKPKGKEEKAETAAKAEVKPVIILPTYQLHASNVYTSRIPIADAYSPTDHWQWMATLWRGTVGPDLTIYIRDAKFEELQKEKMVDLVDEIRCLTVRKEKGSSKVEDSALRRIGFEVGEWIRTVGQEKSGH</sequence>
<feature type="compositionally biased region" description="Basic and acidic residues" evidence="5">
    <location>
        <begin position="885"/>
        <end position="906"/>
    </location>
</feature>
<evidence type="ECO:0000256" key="2">
    <source>
        <dbReference type="ARBA" id="ARBA00023125"/>
    </source>
</evidence>
<feature type="region of interest" description="Disordered" evidence="5">
    <location>
        <begin position="463"/>
        <end position="485"/>
    </location>
</feature>
<evidence type="ECO:0000313" key="8">
    <source>
        <dbReference type="EMBL" id="KAF2803528.1"/>
    </source>
</evidence>